<sequence>MAAEVSLISQRGDVVRQHASSSRFNTVATKALGFVTISRVLFTGVNFFTRAPKNGEQSN</sequence>
<gene>
    <name evidence="1" type="primary">RvY_06536-1</name>
    <name evidence="1" type="synonym">RvY_06536.1</name>
    <name evidence="1" type="ORF">RvY_06536</name>
</gene>
<proteinExistence type="predicted"/>
<comment type="caution">
    <text evidence="1">The sequence shown here is derived from an EMBL/GenBank/DDBJ whole genome shotgun (WGS) entry which is preliminary data.</text>
</comment>
<reference evidence="1 2" key="1">
    <citation type="journal article" date="2016" name="Nat. Commun.">
        <title>Extremotolerant tardigrade genome and improved radiotolerance of human cultured cells by tardigrade-unique protein.</title>
        <authorList>
            <person name="Hashimoto T."/>
            <person name="Horikawa D.D."/>
            <person name="Saito Y."/>
            <person name="Kuwahara H."/>
            <person name="Kozuka-Hata H."/>
            <person name="Shin-I T."/>
            <person name="Minakuchi Y."/>
            <person name="Ohishi K."/>
            <person name="Motoyama A."/>
            <person name="Aizu T."/>
            <person name="Enomoto A."/>
            <person name="Kondo K."/>
            <person name="Tanaka S."/>
            <person name="Hara Y."/>
            <person name="Koshikawa S."/>
            <person name="Sagara H."/>
            <person name="Miura T."/>
            <person name="Yokobori S."/>
            <person name="Miyagawa K."/>
            <person name="Suzuki Y."/>
            <person name="Kubo T."/>
            <person name="Oyama M."/>
            <person name="Kohara Y."/>
            <person name="Fujiyama A."/>
            <person name="Arakawa K."/>
            <person name="Katayama T."/>
            <person name="Toyoda A."/>
            <person name="Kunieda T."/>
        </authorList>
    </citation>
    <scope>NUCLEOTIDE SEQUENCE [LARGE SCALE GENOMIC DNA]</scope>
    <source>
        <strain evidence="1 2">YOKOZUNA-1</strain>
    </source>
</reference>
<name>A0A1D1V2C9_RAMVA</name>
<dbReference type="EMBL" id="BDGG01000003">
    <property type="protein sequence ID" value="GAU94825.1"/>
    <property type="molecule type" value="Genomic_DNA"/>
</dbReference>
<accession>A0A1D1V2C9</accession>
<keyword evidence="2" id="KW-1185">Reference proteome</keyword>
<evidence type="ECO:0000313" key="2">
    <source>
        <dbReference type="Proteomes" id="UP000186922"/>
    </source>
</evidence>
<dbReference type="AlphaFoldDB" id="A0A1D1V2C9"/>
<organism evidence="1 2">
    <name type="scientific">Ramazzottius varieornatus</name>
    <name type="common">Water bear</name>
    <name type="synonym">Tardigrade</name>
    <dbReference type="NCBI Taxonomy" id="947166"/>
    <lineage>
        <taxon>Eukaryota</taxon>
        <taxon>Metazoa</taxon>
        <taxon>Ecdysozoa</taxon>
        <taxon>Tardigrada</taxon>
        <taxon>Eutardigrada</taxon>
        <taxon>Parachela</taxon>
        <taxon>Hypsibioidea</taxon>
        <taxon>Ramazzottiidae</taxon>
        <taxon>Ramazzottius</taxon>
    </lineage>
</organism>
<protein>
    <submittedName>
        <fullName evidence="1">Uncharacterized protein</fullName>
    </submittedName>
</protein>
<dbReference type="Proteomes" id="UP000186922">
    <property type="component" value="Unassembled WGS sequence"/>
</dbReference>
<evidence type="ECO:0000313" key="1">
    <source>
        <dbReference type="EMBL" id="GAU94825.1"/>
    </source>
</evidence>